<feature type="compositionally biased region" description="Basic and acidic residues" evidence="2">
    <location>
        <begin position="31"/>
        <end position="41"/>
    </location>
</feature>
<feature type="chain" id="PRO_5039080012" description="Lipoprotein" evidence="3">
    <location>
        <begin position="22"/>
        <end position="201"/>
    </location>
</feature>
<organism evidence="4 5">
    <name type="scientific">Robertmurraya siralis</name>
    <dbReference type="NCBI Taxonomy" id="77777"/>
    <lineage>
        <taxon>Bacteria</taxon>
        <taxon>Bacillati</taxon>
        <taxon>Bacillota</taxon>
        <taxon>Bacilli</taxon>
        <taxon>Bacillales</taxon>
        <taxon>Bacillaceae</taxon>
        <taxon>Robertmurraya</taxon>
    </lineage>
</organism>
<evidence type="ECO:0000256" key="2">
    <source>
        <dbReference type="SAM" id="MobiDB-lite"/>
    </source>
</evidence>
<proteinExistence type="predicted"/>
<dbReference type="RefSeq" id="WP_212933098.1">
    <property type="nucleotide sequence ID" value="NZ_BORC01000001.1"/>
</dbReference>
<dbReference type="PROSITE" id="PS51257">
    <property type="entry name" value="PROKAR_LIPOPROTEIN"/>
    <property type="match status" value="1"/>
</dbReference>
<dbReference type="Proteomes" id="UP000682111">
    <property type="component" value="Unassembled WGS sequence"/>
</dbReference>
<dbReference type="InterPro" id="IPR029050">
    <property type="entry name" value="Immunoprotect_excell_Ig-like"/>
</dbReference>
<evidence type="ECO:0000256" key="1">
    <source>
        <dbReference type="ARBA" id="ARBA00022729"/>
    </source>
</evidence>
<evidence type="ECO:0000256" key="3">
    <source>
        <dbReference type="SAM" id="SignalP"/>
    </source>
</evidence>
<feature type="compositionally biased region" description="Basic and acidic residues" evidence="2">
    <location>
        <begin position="187"/>
        <end position="201"/>
    </location>
</feature>
<feature type="signal peptide" evidence="3">
    <location>
        <begin position="1"/>
        <end position="21"/>
    </location>
</feature>
<name>A0A920BSB9_9BACI</name>
<accession>A0A920BSB9</accession>
<evidence type="ECO:0000313" key="4">
    <source>
        <dbReference type="EMBL" id="GIN60112.1"/>
    </source>
</evidence>
<evidence type="ECO:0000313" key="5">
    <source>
        <dbReference type="Proteomes" id="UP000682111"/>
    </source>
</evidence>
<gene>
    <name evidence="4" type="ORF">J27TS8_01050</name>
</gene>
<dbReference type="AlphaFoldDB" id="A0A920BSB9"/>
<reference evidence="4" key="1">
    <citation type="submission" date="2021-03" db="EMBL/GenBank/DDBJ databases">
        <title>Antimicrobial resistance genes in bacteria isolated from Japanese honey, and their potential for conferring macrolide and lincosamide resistance in the American foulbrood pathogen Paenibacillus larvae.</title>
        <authorList>
            <person name="Okamoto M."/>
            <person name="Kumagai M."/>
            <person name="Kanamori H."/>
            <person name="Takamatsu D."/>
        </authorList>
    </citation>
    <scope>NUCLEOTIDE SEQUENCE</scope>
    <source>
        <strain evidence="4">J27TS8</strain>
    </source>
</reference>
<dbReference type="EMBL" id="BORC01000001">
    <property type="protein sequence ID" value="GIN60112.1"/>
    <property type="molecule type" value="Genomic_DNA"/>
</dbReference>
<feature type="region of interest" description="Disordered" evidence="2">
    <location>
        <begin position="31"/>
        <end position="52"/>
    </location>
</feature>
<comment type="caution">
    <text evidence="4">The sequence shown here is derived from an EMBL/GenBank/DDBJ whole genome shotgun (WGS) entry which is preliminary data.</text>
</comment>
<sequence>MKKVIASFLVLLLIGFLAACGNDVDNIQQSEDEKTKAKTENTDDNSQEEQAKEEDIWTYYEDATWEGTWEGLKFNIQKVVVSDEAPGLDDDGNEITTSAVGVKMVVENTTTDKVYNTYPDQATLVTSTGEQVDADMIYSDHLGGEIHEGVIKEGDIIFYLDRGEAESIEWIKLTWSSDYSDPDGNYENDKYEETEVKLDLK</sequence>
<evidence type="ECO:0008006" key="6">
    <source>
        <dbReference type="Google" id="ProtNLM"/>
    </source>
</evidence>
<dbReference type="Gene3D" id="2.60.40.1240">
    <property type="match status" value="1"/>
</dbReference>
<keyword evidence="1 3" id="KW-0732">Signal</keyword>
<protein>
    <recommendedName>
        <fullName evidence="6">Lipoprotein</fullName>
    </recommendedName>
</protein>
<keyword evidence="5" id="KW-1185">Reference proteome</keyword>
<feature type="region of interest" description="Disordered" evidence="2">
    <location>
        <begin position="178"/>
        <end position="201"/>
    </location>
</feature>